<keyword evidence="3" id="KW-0677">Repeat</keyword>
<dbReference type="Pfam" id="PF00132">
    <property type="entry name" value="Hexapep"/>
    <property type="match status" value="1"/>
</dbReference>
<reference evidence="5" key="1">
    <citation type="submission" date="2017-05" db="EMBL/GenBank/DDBJ databases">
        <authorList>
            <person name="Lin X.B."/>
            <person name="Stothard P."/>
            <person name="Tasseva G."/>
            <person name="Walter J."/>
        </authorList>
    </citation>
    <scope>NUCLEOTIDE SEQUENCE [LARGE SCALE GENOMIC DNA]</scope>
    <source>
        <strain evidence="5">114h</strain>
    </source>
</reference>
<keyword evidence="2" id="KW-0808">Transferase</keyword>
<dbReference type="InterPro" id="IPR018357">
    <property type="entry name" value="Hexapep_transf_CS"/>
</dbReference>
<evidence type="ECO:0000256" key="3">
    <source>
        <dbReference type="ARBA" id="ARBA00022737"/>
    </source>
</evidence>
<protein>
    <submittedName>
        <fullName evidence="4">Uncharacterized protein</fullName>
    </submittedName>
</protein>
<dbReference type="EMBL" id="NGPL01000043">
    <property type="protein sequence ID" value="OYS68516.1"/>
    <property type="molecule type" value="Genomic_DNA"/>
</dbReference>
<dbReference type="PROSITE" id="PS00101">
    <property type="entry name" value="HEXAPEP_TRANSFERASES"/>
    <property type="match status" value="1"/>
</dbReference>
<dbReference type="SUPFAM" id="SSF51161">
    <property type="entry name" value="Trimeric LpxA-like enzymes"/>
    <property type="match status" value="1"/>
</dbReference>
<gene>
    <name evidence="4" type="ORF">CBF96_07340</name>
</gene>
<dbReference type="PANTHER" id="PTHR23416">
    <property type="entry name" value="SIALIC ACID SYNTHASE-RELATED"/>
    <property type="match status" value="1"/>
</dbReference>
<dbReference type="GO" id="GO:0008374">
    <property type="term" value="F:O-acyltransferase activity"/>
    <property type="evidence" value="ECO:0007669"/>
    <property type="project" value="TreeGrafter"/>
</dbReference>
<proteinExistence type="inferred from homology"/>
<dbReference type="InterPro" id="IPR051159">
    <property type="entry name" value="Hexapeptide_acetyltransf"/>
</dbReference>
<dbReference type="AlphaFoldDB" id="A0A256SP83"/>
<dbReference type="Proteomes" id="UP000215747">
    <property type="component" value="Unassembled WGS sequence"/>
</dbReference>
<organism evidence="4 5">
    <name type="scientific">Limosilactobacillus reuteri</name>
    <name type="common">Lactobacillus reuteri</name>
    <dbReference type="NCBI Taxonomy" id="1598"/>
    <lineage>
        <taxon>Bacteria</taxon>
        <taxon>Bacillati</taxon>
        <taxon>Bacillota</taxon>
        <taxon>Bacilli</taxon>
        <taxon>Lactobacillales</taxon>
        <taxon>Lactobacillaceae</taxon>
        <taxon>Limosilactobacillus</taxon>
    </lineage>
</organism>
<comment type="caution">
    <text evidence="4">The sequence shown here is derived from an EMBL/GenBank/DDBJ whole genome shotgun (WGS) entry which is preliminary data.</text>
</comment>
<reference evidence="4 5" key="2">
    <citation type="submission" date="2017-09" db="EMBL/GenBank/DDBJ databases">
        <title>Tripartite evolution among Lactobacillus johnsonii, Lactobacillus taiwanensis, Lactobacillus reuteri and their rodent host.</title>
        <authorList>
            <person name="Wang T."/>
            <person name="Knowles S."/>
            <person name="Cheng C."/>
        </authorList>
    </citation>
    <scope>NUCLEOTIDE SEQUENCE [LARGE SCALE GENOMIC DNA]</scope>
    <source>
        <strain evidence="4 5">114h</strain>
    </source>
</reference>
<accession>A0A256SP83</accession>
<dbReference type="InterPro" id="IPR001451">
    <property type="entry name" value="Hexapep"/>
</dbReference>
<evidence type="ECO:0000256" key="2">
    <source>
        <dbReference type="ARBA" id="ARBA00022679"/>
    </source>
</evidence>
<comment type="similarity">
    <text evidence="1">Belongs to the transferase hexapeptide repeat family.</text>
</comment>
<name>A0A256SP83_LIMRT</name>
<dbReference type="Gene3D" id="2.160.10.10">
    <property type="entry name" value="Hexapeptide repeat proteins"/>
    <property type="match status" value="1"/>
</dbReference>
<evidence type="ECO:0000313" key="5">
    <source>
        <dbReference type="Proteomes" id="UP000215747"/>
    </source>
</evidence>
<dbReference type="PANTHER" id="PTHR23416:SF23">
    <property type="entry name" value="ACETYLTRANSFERASE C18B11.09C-RELATED"/>
    <property type="match status" value="1"/>
</dbReference>
<evidence type="ECO:0000313" key="4">
    <source>
        <dbReference type="EMBL" id="OYS68516.1"/>
    </source>
</evidence>
<evidence type="ECO:0000256" key="1">
    <source>
        <dbReference type="ARBA" id="ARBA00007274"/>
    </source>
</evidence>
<sequence>MTEIFTKLRNGQEVDMRSPEYLPVIEELHRANQALFELNQAAPRSEGQQAAWEKLFNGDAPQSVGYVTPLQIDFPQQVNFGNGVFINHHLTMMAIGGIDVGNHVQIGPNVTLATDNHDLDNHDLLRCKPIIIHDDVWIGANATVLPGVEIGEGAVIAAGAVVTKNVPAKSVVAGMPARVIKEIEN</sequence>
<dbReference type="InterPro" id="IPR011004">
    <property type="entry name" value="Trimer_LpxA-like_sf"/>
</dbReference>